<dbReference type="RefSeq" id="WP_146682134.1">
    <property type="nucleotide sequence ID" value="NZ_CP019646.1"/>
</dbReference>
<dbReference type="AlphaFoldDB" id="A0A1Q2MBC2"/>
<reference evidence="2" key="1">
    <citation type="submission" date="2017-02" db="EMBL/GenBank/DDBJ databases">
        <title>Comparative genomics and description of representatives of a novel lineage of planctomycetes thriving in anoxic sediments.</title>
        <authorList>
            <person name="Spring S."/>
            <person name="Bunk B."/>
            <person name="Sproer C."/>
        </authorList>
    </citation>
    <scope>NUCLEOTIDE SEQUENCE [LARGE SCALE GENOMIC DNA]</scope>
    <source>
        <strain evidence="2">SM-Chi-D1</strain>
    </source>
</reference>
<organism evidence="1 2">
    <name type="scientific">Limihaloglobus sulfuriphilus</name>
    <dbReference type="NCBI Taxonomy" id="1851148"/>
    <lineage>
        <taxon>Bacteria</taxon>
        <taxon>Pseudomonadati</taxon>
        <taxon>Planctomycetota</taxon>
        <taxon>Phycisphaerae</taxon>
        <taxon>Sedimentisphaerales</taxon>
        <taxon>Sedimentisphaeraceae</taxon>
        <taxon>Limihaloglobus</taxon>
    </lineage>
</organism>
<keyword evidence="2" id="KW-1185">Reference proteome</keyword>
<dbReference type="OrthoDB" id="282600at2"/>
<dbReference type="EMBL" id="CP019646">
    <property type="protein sequence ID" value="AQQ69828.1"/>
    <property type="molecule type" value="Genomic_DNA"/>
</dbReference>
<evidence type="ECO:0000313" key="2">
    <source>
        <dbReference type="Proteomes" id="UP000188181"/>
    </source>
</evidence>
<dbReference type="Proteomes" id="UP000188181">
    <property type="component" value="Chromosome"/>
</dbReference>
<gene>
    <name evidence="1" type="ORF">SMSP2_00162</name>
</gene>
<evidence type="ECO:0000313" key="1">
    <source>
        <dbReference type="EMBL" id="AQQ69828.1"/>
    </source>
</evidence>
<sequence length="77" mass="8329">MNLLYRGLVRDDVCAEAVDASIATQVEGIAAVLLEVIDVEDPIDLGKETTYVITAANQGTSTDSHIKIFCELEDSMQ</sequence>
<accession>A0A1Q2MBC2</accession>
<name>A0A1Q2MBC2_9BACT</name>
<evidence type="ECO:0008006" key="3">
    <source>
        <dbReference type="Google" id="ProtNLM"/>
    </source>
</evidence>
<protein>
    <recommendedName>
        <fullName evidence="3">DUF11 domain-containing protein</fullName>
    </recommendedName>
</protein>
<dbReference type="KEGG" id="pbas:SMSP2_00162"/>
<proteinExistence type="predicted"/>